<dbReference type="EMBL" id="BART01020057">
    <property type="protein sequence ID" value="GAG99564.1"/>
    <property type="molecule type" value="Genomic_DNA"/>
</dbReference>
<dbReference type="GO" id="GO:0020037">
    <property type="term" value="F:heme binding"/>
    <property type="evidence" value="ECO:0007669"/>
    <property type="project" value="InterPro"/>
</dbReference>
<dbReference type="Gene3D" id="1.10.760.10">
    <property type="entry name" value="Cytochrome c-like domain"/>
    <property type="match status" value="1"/>
</dbReference>
<comment type="caution">
    <text evidence="1">The sequence shown here is derived from an EMBL/GenBank/DDBJ whole genome shotgun (WGS) entry which is preliminary data.</text>
</comment>
<proteinExistence type="predicted"/>
<reference evidence="1" key="1">
    <citation type="journal article" date="2014" name="Front. Microbiol.">
        <title>High frequency of phylogenetically diverse reductive dehalogenase-homologous genes in deep subseafloor sedimentary metagenomes.</title>
        <authorList>
            <person name="Kawai M."/>
            <person name="Futagami T."/>
            <person name="Toyoda A."/>
            <person name="Takaki Y."/>
            <person name="Nishi S."/>
            <person name="Hori S."/>
            <person name="Arai W."/>
            <person name="Tsubouchi T."/>
            <person name="Morono Y."/>
            <person name="Uchiyama I."/>
            <person name="Ito T."/>
            <person name="Fujiyama A."/>
            <person name="Inagaki F."/>
            <person name="Takami H."/>
        </authorList>
    </citation>
    <scope>NUCLEOTIDE SEQUENCE</scope>
    <source>
        <strain evidence="1">Expedition CK06-06</strain>
    </source>
</reference>
<feature type="non-terminal residue" evidence="1">
    <location>
        <position position="1"/>
    </location>
</feature>
<organism evidence="1">
    <name type="scientific">marine sediment metagenome</name>
    <dbReference type="NCBI Taxonomy" id="412755"/>
    <lineage>
        <taxon>unclassified sequences</taxon>
        <taxon>metagenomes</taxon>
        <taxon>ecological metagenomes</taxon>
    </lineage>
</organism>
<dbReference type="SUPFAM" id="SSF46626">
    <property type="entry name" value="Cytochrome c"/>
    <property type="match status" value="1"/>
</dbReference>
<protein>
    <recommendedName>
        <fullName evidence="2">Cytochrome c domain-containing protein</fullName>
    </recommendedName>
</protein>
<accession>X1BUX1</accession>
<dbReference type="InterPro" id="IPR036909">
    <property type="entry name" value="Cyt_c-like_dom_sf"/>
</dbReference>
<dbReference type="AlphaFoldDB" id="X1BUX1"/>
<dbReference type="GO" id="GO:0009055">
    <property type="term" value="F:electron transfer activity"/>
    <property type="evidence" value="ECO:0007669"/>
    <property type="project" value="InterPro"/>
</dbReference>
<sequence length="55" mass="6129">HSVYTASILKKFRSGENWGEKDFSSQVMNGVAARMTDDEIAAVASYIEGLYLLEE</sequence>
<gene>
    <name evidence="1" type="ORF">S01H4_37351</name>
</gene>
<evidence type="ECO:0000313" key="1">
    <source>
        <dbReference type="EMBL" id="GAG99564.1"/>
    </source>
</evidence>
<evidence type="ECO:0008006" key="2">
    <source>
        <dbReference type="Google" id="ProtNLM"/>
    </source>
</evidence>
<name>X1BUX1_9ZZZZ</name>